<feature type="region of interest" description="Disordered" evidence="1">
    <location>
        <begin position="1"/>
        <end position="21"/>
    </location>
</feature>
<accession>A0A508T5Y2</accession>
<dbReference type="Pfam" id="PF04268">
    <property type="entry name" value="SoxG"/>
    <property type="match status" value="1"/>
</dbReference>
<organism evidence="2 3">
    <name type="scientific">Bradyrhizobium ivorense</name>
    <dbReference type="NCBI Taxonomy" id="2511166"/>
    <lineage>
        <taxon>Bacteria</taxon>
        <taxon>Pseudomonadati</taxon>
        <taxon>Pseudomonadota</taxon>
        <taxon>Alphaproteobacteria</taxon>
        <taxon>Hyphomicrobiales</taxon>
        <taxon>Nitrobacteraceae</taxon>
        <taxon>Bradyrhizobium</taxon>
    </lineage>
</organism>
<evidence type="ECO:0000256" key="1">
    <source>
        <dbReference type="SAM" id="MobiDB-lite"/>
    </source>
</evidence>
<evidence type="ECO:0000313" key="2">
    <source>
        <dbReference type="EMBL" id="VIO70815.1"/>
    </source>
</evidence>
<dbReference type="InterPro" id="IPR007375">
    <property type="entry name" value="SoxG"/>
</dbReference>
<dbReference type="AlphaFoldDB" id="A0A508T5Y2"/>
<dbReference type="RefSeq" id="WP_139860727.1">
    <property type="nucleotide sequence ID" value="NZ_CAADFC020000012.1"/>
</dbReference>
<feature type="compositionally biased region" description="Polar residues" evidence="1">
    <location>
        <begin position="1"/>
        <end position="11"/>
    </location>
</feature>
<dbReference type="EMBL" id="CAADFC020000012">
    <property type="protein sequence ID" value="VIO70815.1"/>
    <property type="molecule type" value="Genomic_DNA"/>
</dbReference>
<name>A0A508T5Y2_9BRAD</name>
<protein>
    <recommendedName>
        <fullName evidence="4">Sarcosine oxidase subunit gamma</fullName>
    </recommendedName>
</protein>
<dbReference type="OrthoDB" id="7562825at2"/>
<dbReference type="InterPro" id="IPR027266">
    <property type="entry name" value="TrmE/GcvT-like"/>
</dbReference>
<keyword evidence="3" id="KW-1185">Reference proteome</keyword>
<reference evidence="2" key="1">
    <citation type="submission" date="2019-02" db="EMBL/GenBank/DDBJ databases">
        <authorList>
            <person name="Pothier F.J."/>
        </authorList>
    </citation>
    <scope>NUCLEOTIDE SEQUENCE</scope>
    <source>
        <strain evidence="2">CI-1B</strain>
    </source>
</reference>
<proteinExistence type="predicted"/>
<dbReference type="Gene3D" id="3.30.1360.120">
    <property type="entry name" value="Probable tRNA modification gtpase trme, domain 1"/>
    <property type="match status" value="1"/>
</dbReference>
<evidence type="ECO:0000313" key="3">
    <source>
        <dbReference type="Proteomes" id="UP000328092"/>
    </source>
</evidence>
<dbReference type="SUPFAM" id="SSF103025">
    <property type="entry name" value="Folate-binding domain"/>
    <property type="match status" value="1"/>
</dbReference>
<sequence>MAELSPTSALSSVPRGAPGGGVTIMERRGLALMTMQARRGQEHALRSRIAQSCQADLPERPAFVTGRDIAFVGLGPQTWFVMSEADTPAFHASFRSLVGGTASISDQSGGYAVFRVGGRATREALAKGFPIDLDGRAFNSGDAATTIVSHIGATIWRREDAPDGSACFEISLFRSLARSFWHWFSESAAEYGLTWQDLPADL</sequence>
<dbReference type="Gene3D" id="3.30.70.1520">
    <property type="entry name" value="Heterotetrameric sarcosine oxidase"/>
    <property type="match status" value="1"/>
</dbReference>
<evidence type="ECO:0008006" key="4">
    <source>
        <dbReference type="Google" id="ProtNLM"/>
    </source>
</evidence>
<comment type="caution">
    <text evidence="2">The sequence shown here is derived from an EMBL/GenBank/DDBJ whole genome shotgun (WGS) entry which is preliminary data.</text>
</comment>
<gene>
    <name evidence="2" type="ORF">CI1B_34190</name>
</gene>
<dbReference type="Proteomes" id="UP000328092">
    <property type="component" value="Unassembled WGS sequence"/>
</dbReference>